<accession>A0A4C1XK69</accession>
<sequence>MLTLSRSGLGELEGNYVLTTEKRVHTFFHPTLKGLDVDLSTVARGELDAANDHRHQRGVNVRNRQLNTLFQAHNDRLYENKRNQIRDLKVRTRVYCFTSGPAFHSTMIAYRSRTNEKL</sequence>
<protein>
    <submittedName>
        <fullName evidence="1">Uncharacterized protein</fullName>
    </submittedName>
</protein>
<proteinExistence type="predicted"/>
<keyword evidence="2" id="KW-1185">Reference proteome</keyword>
<reference evidence="1 2" key="1">
    <citation type="journal article" date="2019" name="Commun. Biol.">
        <title>The bagworm genome reveals a unique fibroin gene that provides high tensile strength.</title>
        <authorList>
            <person name="Kono N."/>
            <person name="Nakamura H."/>
            <person name="Ohtoshi R."/>
            <person name="Tomita M."/>
            <person name="Numata K."/>
            <person name="Arakawa K."/>
        </authorList>
    </citation>
    <scope>NUCLEOTIDE SEQUENCE [LARGE SCALE GENOMIC DNA]</scope>
</reference>
<name>A0A4C1XK69_EUMVA</name>
<dbReference type="Proteomes" id="UP000299102">
    <property type="component" value="Unassembled WGS sequence"/>
</dbReference>
<dbReference type="EMBL" id="BGZK01000847">
    <property type="protein sequence ID" value="GBP62699.1"/>
    <property type="molecule type" value="Genomic_DNA"/>
</dbReference>
<comment type="caution">
    <text evidence="1">The sequence shown here is derived from an EMBL/GenBank/DDBJ whole genome shotgun (WGS) entry which is preliminary data.</text>
</comment>
<evidence type="ECO:0000313" key="2">
    <source>
        <dbReference type="Proteomes" id="UP000299102"/>
    </source>
</evidence>
<gene>
    <name evidence="1" type="ORF">EVAR_48044_1</name>
</gene>
<evidence type="ECO:0000313" key="1">
    <source>
        <dbReference type="EMBL" id="GBP62699.1"/>
    </source>
</evidence>
<organism evidence="1 2">
    <name type="scientific">Eumeta variegata</name>
    <name type="common">Bagworm moth</name>
    <name type="synonym">Eumeta japonica</name>
    <dbReference type="NCBI Taxonomy" id="151549"/>
    <lineage>
        <taxon>Eukaryota</taxon>
        <taxon>Metazoa</taxon>
        <taxon>Ecdysozoa</taxon>
        <taxon>Arthropoda</taxon>
        <taxon>Hexapoda</taxon>
        <taxon>Insecta</taxon>
        <taxon>Pterygota</taxon>
        <taxon>Neoptera</taxon>
        <taxon>Endopterygota</taxon>
        <taxon>Lepidoptera</taxon>
        <taxon>Glossata</taxon>
        <taxon>Ditrysia</taxon>
        <taxon>Tineoidea</taxon>
        <taxon>Psychidae</taxon>
        <taxon>Oiketicinae</taxon>
        <taxon>Eumeta</taxon>
    </lineage>
</organism>
<dbReference type="AlphaFoldDB" id="A0A4C1XK69"/>